<dbReference type="AlphaFoldDB" id="D1C545"/>
<sequence length="184" mass="19238">MDASTGRNAAALVIGTTLVIVGIVLFVARITGAEVFGLLWPLFVILPGVVLLAVALSGTGAIAALIFPGAVLTTVGLVLLYQRLTGHWESWAYAWTLVVPTSIGIAMMIYGVREGKIRTGRRGVMTAGIGLVLFLVLLVLFEFVLNISGRFSGEATGIVGGALLVAAGLIVLGLSALRPRRRAR</sequence>
<gene>
    <name evidence="2" type="ordered locus">Sthe_1930</name>
</gene>
<keyword evidence="1" id="KW-0812">Transmembrane</keyword>
<accession>D1C545</accession>
<dbReference type="EMBL" id="CP001823">
    <property type="protein sequence ID" value="ACZ39362.1"/>
    <property type="molecule type" value="Genomic_DNA"/>
</dbReference>
<reference evidence="3" key="1">
    <citation type="submission" date="2009-11" db="EMBL/GenBank/DDBJ databases">
        <title>The complete chromosome 1 of Sphaerobacter thermophilus DSM 20745.</title>
        <authorList>
            <person name="Lucas S."/>
            <person name="Copeland A."/>
            <person name="Lapidus A."/>
            <person name="Glavina del Rio T."/>
            <person name="Dalin E."/>
            <person name="Tice H."/>
            <person name="Bruce D."/>
            <person name="Goodwin L."/>
            <person name="Pitluck S."/>
            <person name="Kyrpides N."/>
            <person name="Mavromatis K."/>
            <person name="Ivanova N."/>
            <person name="Mikhailova N."/>
            <person name="LaButti K.M."/>
            <person name="Clum A."/>
            <person name="Sun H.I."/>
            <person name="Brettin T."/>
            <person name="Detter J.C."/>
            <person name="Han C."/>
            <person name="Larimer F."/>
            <person name="Land M."/>
            <person name="Hauser L."/>
            <person name="Markowitz V."/>
            <person name="Cheng J.F."/>
            <person name="Hugenholtz P."/>
            <person name="Woyke T."/>
            <person name="Wu D."/>
            <person name="Steenblock K."/>
            <person name="Schneider S."/>
            <person name="Pukall R."/>
            <person name="Goeker M."/>
            <person name="Klenk H.P."/>
            <person name="Eisen J.A."/>
        </authorList>
    </citation>
    <scope>NUCLEOTIDE SEQUENCE [LARGE SCALE GENOMIC DNA]</scope>
    <source>
        <strain evidence="3">ATCC 49802 / DSM 20745 / S 6022</strain>
    </source>
</reference>
<feature type="transmembrane region" description="Helical" evidence="1">
    <location>
        <begin position="38"/>
        <end position="56"/>
    </location>
</feature>
<keyword evidence="3" id="KW-1185">Reference proteome</keyword>
<protein>
    <recommendedName>
        <fullName evidence="4">DUF5668 domain-containing protein</fullName>
    </recommendedName>
</protein>
<feature type="transmembrane region" description="Helical" evidence="1">
    <location>
        <begin position="93"/>
        <end position="112"/>
    </location>
</feature>
<evidence type="ECO:0000313" key="3">
    <source>
        <dbReference type="Proteomes" id="UP000002027"/>
    </source>
</evidence>
<dbReference type="RefSeq" id="WP_012872408.1">
    <property type="nucleotide sequence ID" value="NC_013523.1"/>
</dbReference>
<dbReference type="KEGG" id="sti:Sthe_1930"/>
<dbReference type="eggNOG" id="ENOG5033CD9">
    <property type="taxonomic scope" value="Bacteria"/>
</dbReference>
<dbReference type="OrthoDB" id="166436at2"/>
<feature type="transmembrane region" description="Helical" evidence="1">
    <location>
        <begin position="124"/>
        <end position="145"/>
    </location>
</feature>
<proteinExistence type="predicted"/>
<keyword evidence="1" id="KW-1133">Transmembrane helix</keyword>
<feature type="transmembrane region" description="Helical" evidence="1">
    <location>
        <begin position="157"/>
        <end position="177"/>
    </location>
</feature>
<dbReference type="Proteomes" id="UP000002027">
    <property type="component" value="Chromosome 1"/>
</dbReference>
<name>D1C545_SPHTD</name>
<evidence type="ECO:0000313" key="2">
    <source>
        <dbReference type="EMBL" id="ACZ39362.1"/>
    </source>
</evidence>
<feature type="transmembrane region" description="Helical" evidence="1">
    <location>
        <begin position="63"/>
        <end position="81"/>
    </location>
</feature>
<keyword evidence="1" id="KW-0472">Membrane</keyword>
<dbReference type="InParanoid" id="D1C545"/>
<evidence type="ECO:0008006" key="4">
    <source>
        <dbReference type="Google" id="ProtNLM"/>
    </source>
</evidence>
<dbReference type="HOGENOM" id="CLU_1467332_0_0_0"/>
<feature type="transmembrane region" description="Helical" evidence="1">
    <location>
        <begin position="12"/>
        <end position="32"/>
    </location>
</feature>
<reference evidence="2 3" key="2">
    <citation type="journal article" date="2010" name="Stand. Genomic Sci.">
        <title>Complete genome sequence of Desulfohalobium retbaense type strain (HR(100)).</title>
        <authorList>
            <person name="Spring S."/>
            <person name="Nolan M."/>
            <person name="Lapidus A."/>
            <person name="Glavina Del Rio T."/>
            <person name="Copeland A."/>
            <person name="Tice H."/>
            <person name="Cheng J.F."/>
            <person name="Lucas S."/>
            <person name="Land M."/>
            <person name="Chen F."/>
            <person name="Bruce D."/>
            <person name="Goodwin L."/>
            <person name="Pitluck S."/>
            <person name="Ivanova N."/>
            <person name="Mavromatis K."/>
            <person name="Mikhailova N."/>
            <person name="Pati A."/>
            <person name="Chen A."/>
            <person name="Palaniappan K."/>
            <person name="Hauser L."/>
            <person name="Chang Y.J."/>
            <person name="Jeffries C.D."/>
            <person name="Munk C."/>
            <person name="Kiss H."/>
            <person name="Chain P."/>
            <person name="Han C."/>
            <person name="Brettin T."/>
            <person name="Detter J.C."/>
            <person name="Schuler E."/>
            <person name="Goker M."/>
            <person name="Rohde M."/>
            <person name="Bristow J."/>
            <person name="Eisen J.A."/>
            <person name="Markowitz V."/>
            <person name="Hugenholtz P."/>
            <person name="Kyrpides N.C."/>
            <person name="Klenk H.P."/>
        </authorList>
    </citation>
    <scope>NUCLEOTIDE SEQUENCE [LARGE SCALE GENOMIC DNA]</scope>
    <source>
        <strain evidence="3">ATCC 49802 / DSM 20745 / S 6022</strain>
    </source>
</reference>
<evidence type="ECO:0000256" key="1">
    <source>
        <dbReference type="SAM" id="Phobius"/>
    </source>
</evidence>
<organism evidence="2 3">
    <name type="scientific">Sphaerobacter thermophilus (strain ATCC 49802 / DSM 20745 / KCCM 41009 / NCIMB 13125 / S 6022)</name>
    <dbReference type="NCBI Taxonomy" id="479434"/>
    <lineage>
        <taxon>Bacteria</taxon>
        <taxon>Pseudomonadati</taxon>
        <taxon>Thermomicrobiota</taxon>
        <taxon>Thermomicrobia</taxon>
        <taxon>Sphaerobacterales</taxon>
        <taxon>Sphaerobacterineae</taxon>
        <taxon>Sphaerobacteraceae</taxon>
        <taxon>Sphaerobacter</taxon>
    </lineage>
</organism>